<evidence type="ECO:0000256" key="1">
    <source>
        <dbReference type="SAM" id="Phobius"/>
    </source>
</evidence>
<feature type="transmembrane region" description="Helical" evidence="1">
    <location>
        <begin position="63"/>
        <end position="80"/>
    </location>
</feature>
<dbReference type="Proteomes" id="UP000282435">
    <property type="component" value="Chromosome"/>
</dbReference>
<protein>
    <submittedName>
        <fullName evidence="2">Uncharacterized protein</fullName>
    </submittedName>
</protein>
<keyword evidence="1" id="KW-1133">Transmembrane helix</keyword>
<organism evidence="2 3">
    <name type="scientific">Eikenella corrodens</name>
    <dbReference type="NCBI Taxonomy" id="539"/>
    <lineage>
        <taxon>Bacteria</taxon>
        <taxon>Pseudomonadati</taxon>
        <taxon>Pseudomonadota</taxon>
        <taxon>Betaproteobacteria</taxon>
        <taxon>Neisseriales</taxon>
        <taxon>Neisseriaceae</taxon>
        <taxon>Eikenella</taxon>
    </lineage>
</organism>
<sequence length="336" mass="38521">MPRRSVPKPPPMPSAVWVLTTSTYEQYIGRYAVCMAAVLWLAAETFGFRVRGLAPAQNLLANFGWYLMLAALIWFIPPLYDAVSERFFPHSAADPEQVIRNTEDPEAREALAQYYAYYGGLPPDRLRRGAACLLFCIWLFELFFILAWVQGKGVERHLVWRPDWAEAVIAWFRANIDVAPYSPNDHGIFMWESIFTNYTAEELLHEPIADATFLLQFFRLLFALPVIVCLTLVLWKILYAMGASALDMNRKISFGRMLWLGLANIILLFIGVGAAWMNIFAIDELALPMLLGSKGWINGTIYAVLLLCHLPIGLWMLFGWVVFWKRCFVNLIRRIK</sequence>
<evidence type="ECO:0000313" key="3">
    <source>
        <dbReference type="Proteomes" id="UP000282435"/>
    </source>
</evidence>
<feature type="transmembrane region" description="Helical" evidence="1">
    <location>
        <begin position="217"/>
        <end position="238"/>
    </location>
</feature>
<keyword evidence="1" id="KW-0812">Transmembrane</keyword>
<accession>A0A3S9SIN9</accession>
<gene>
    <name evidence="2" type="ORF">ELB75_04315</name>
</gene>
<dbReference type="EMBL" id="CP034670">
    <property type="protein sequence ID" value="AZR59314.1"/>
    <property type="molecule type" value="Genomic_DNA"/>
</dbReference>
<evidence type="ECO:0000313" key="2">
    <source>
        <dbReference type="EMBL" id="AZR59314.1"/>
    </source>
</evidence>
<feature type="transmembrane region" description="Helical" evidence="1">
    <location>
        <begin position="301"/>
        <end position="324"/>
    </location>
</feature>
<feature type="transmembrane region" description="Helical" evidence="1">
    <location>
        <begin position="27"/>
        <end position="43"/>
    </location>
</feature>
<feature type="transmembrane region" description="Helical" evidence="1">
    <location>
        <begin position="130"/>
        <end position="149"/>
    </location>
</feature>
<dbReference type="AlphaFoldDB" id="A0A3S9SIN9"/>
<name>A0A3S9SIN9_EIKCO</name>
<proteinExistence type="predicted"/>
<reference evidence="2 3" key="1">
    <citation type="submission" date="2018-12" db="EMBL/GenBank/DDBJ databases">
        <title>Genome sequencing of Eikenella corrodens KCOM 3110 (= JS217).</title>
        <authorList>
            <person name="Koo J.-K."/>
            <person name="Park S.-N."/>
            <person name="Lim Y.K."/>
        </authorList>
    </citation>
    <scope>NUCLEOTIDE SEQUENCE [LARGE SCALE GENOMIC DNA]</scope>
    <source>
        <strain evidence="2 3">KCOM 3110</strain>
    </source>
</reference>
<dbReference type="RefSeq" id="WP_126982865.1">
    <property type="nucleotide sequence ID" value="NZ_CP034670.1"/>
</dbReference>
<keyword evidence="1" id="KW-0472">Membrane</keyword>
<feature type="transmembrane region" description="Helical" evidence="1">
    <location>
        <begin position="258"/>
        <end position="281"/>
    </location>
</feature>